<sequence>MGKTEKIKATKKSEDPKVGRARRMEAMAKASTVTFTLEPAVHRFMEALAKAAEMNLTHYMQKLVETHVIDAAPKNDPLAMRLAGKRHVINHALKTAAQLDAAGKFDEHFILTVIKEAEKDGEFAKQYAAALGGKDAEGTRAGERQRVSLNQQVGRVIKKAVGARSKRNENGKIARAQVTGSIISTYTLLEKPS</sequence>
<protein>
    <submittedName>
        <fullName evidence="2">Uncharacterized protein</fullName>
    </submittedName>
</protein>
<proteinExistence type="predicted"/>
<keyword evidence="3" id="KW-1185">Reference proteome</keyword>
<comment type="caution">
    <text evidence="2">The sequence shown here is derived from an EMBL/GenBank/DDBJ whole genome shotgun (WGS) entry which is preliminary data.</text>
</comment>
<reference evidence="2 3" key="1">
    <citation type="submission" date="2020-01" db="EMBL/GenBank/DDBJ databases">
        <title>Sulfitobacter sediminilitoris sp. nov., isolated from a tidal flat.</title>
        <authorList>
            <person name="Park S."/>
            <person name="Yoon J.-H."/>
        </authorList>
    </citation>
    <scope>NUCLEOTIDE SEQUENCE [LARGE SCALE GENOMIC DNA]</scope>
    <source>
        <strain evidence="2 3">JBTF-M27</strain>
    </source>
</reference>
<organism evidence="2 3">
    <name type="scientific">Sulfitobacter sediminilitoris</name>
    <dbReference type="NCBI Taxonomy" id="2698830"/>
    <lineage>
        <taxon>Bacteria</taxon>
        <taxon>Pseudomonadati</taxon>
        <taxon>Pseudomonadota</taxon>
        <taxon>Alphaproteobacteria</taxon>
        <taxon>Rhodobacterales</taxon>
        <taxon>Roseobacteraceae</taxon>
        <taxon>Sulfitobacter</taxon>
    </lineage>
</organism>
<feature type="region of interest" description="Disordered" evidence="1">
    <location>
        <begin position="1"/>
        <end position="21"/>
    </location>
</feature>
<dbReference type="AlphaFoldDB" id="A0A6P0CHT8"/>
<name>A0A6P0CHT8_9RHOB</name>
<evidence type="ECO:0000313" key="2">
    <source>
        <dbReference type="EMBL" id="NEK24595.1"/>
    </source>
</evidence>
<evidence type="ECO:0000313" key="3">
    <source>
        <dbReference type="Proteomes" id="UP000468591"/>
    </source>
</evidence>
<accession>A0A6P0CHT8</accession>
<dbReference type="RefSeq" id="WP_164355519.1">
    <property type="nucleotide sequence ID" value="NZ_JAABNT010000018.1"/>
</dbReference>
<evidence type="ECO:0000256" key="1">
    <source>
        <dbReference type="SAM" id="MobiDB-lite"/>
    </source>
</evidence>
<dbReference type="Proteomes" id="UP000468591">
    <property type="component" value="Unassembled WGS sequence"/>
</dbReference>
<dbReference type="EMBL" id="JAABNT010000018">
    <property type="protein sequence ID" value="NEK24595.1"/>
    <property type="molecule type" value="Genomic_DNA"/>
</dbReference>
<gene>
    <name evidence="2" type="ORF">GV827_19620</name>
</gene>